<accession>A0A2G5SAR3</accession>
<dbReference type="AlphaFoldDB" id="A0A2G5SAR3"/>
<feature type="transmembrane region" description="Helical" evidence="2">
    <location>
        <begin position="5"/>
        <end position="22"/>
    </location>
</feature>
<comment type="caution">
    <text evidence="3">The sequence shown here is derived from an EMBL/GenBank/DDBJ whole genome shotgun (WGS) entry which is preliminary data.</text>
</comment>
<name>A0A2G5SAR3_9PELO</name>
<feature type="compositionally biased region" description="Polar residues" evidence="1">
    <location>
        <begin position="146"/>
        <end position="159"/>
    </location>
</feature>
<evidence type="ECO:0000256" key="1">
    <source>
        <dbReference type="SAM" id="MobiDB-lite"/>
    </source>
</evidence>
<keyword evidence="2" id="KW-1133">Transmembrane helix</keyword>
<feature type="compositionally biased region" description="Basic and acidic residues" evidence="1">
    <location>
        <begin position="136"/>
        <end position="145"/>
    </location>
</feature>
<proteinExistence type="predicted"/>
<keyword evidence="2" id="KW-0472">Membrane</keyword>
<keyword evidence="2" id="KW-0812">Transmembrane</keyword>
<gene>
    <name evidence="3" type="ORF">B9Z55_028599</name>
</gene>
<evidence type="ECO:0000313" key="3">
    <source>
        <dbReference type="EMBL" id="PIC12120.1"/>
    </source>
</evidence>
<protein>
    <submittedName>
        <fullName evidence="3">Uncharacterized protein</fullName>
    </submittedName>
</protein>
<keyword evidence="4" id="KW-1185">Reference proteome</keyword>
<dbReference type="EMBL" id="PDUG01000027">
    <property type="protein sequence ID" value="PIC12120.1"/>
    <property type="molecule type" value="Genomic_DNA"/>
</dbReference>
<evidence type="ECO:0000313" key="4">
    <source>
        <dbReference type="Proteomes" id="UP000230233"/>
    </source>
</evidence>
<feature type="transmembrane region" description="Helical" evidence="2">
    <location>
        <begin position="28"/>
        <end position="46"/>
    </location>
</feature>
<dbReference type="Proteomes" id="UP000230233">
    <property type="component" value="Unassembled WGS sequence"/>
</dbReference>
<feature type="region of interest" description="Disordered" evidence="1">
    <location>
        <begin position="74"/>
        <end position="118"/>
    </location>
</feature>
<reference evidence="4" key="1">
    <citation type="submission" date="2017-10" db="EMBL/GenBank/DDBJ databases">
        <title>Rapid genome shrinkage in a self-fertile nematode reveals novel sperm competition proteins.</title>
        <authorList>
            <person name="Yin D."/>
            <person name="Schwarz E.M."/>
            <person name="Thomas C.G."/>
            <person name="Felde R.L."/>
            <person name="Korf I.F."/>
            <person name="Cutter A.D."/>
            <person name="Schartner C.M."/>
            <person name="Ralston E.J."/>
            <person name="Meyer B.J."/>
            <person name="Haag E.S."/>
        </authorList>
    </citation>
    <scope>NUCLEOTIDE SEQUENCE [LARGE SCALE GENOMIC DNA]</scope>
    <source>
        <strain evidence="4">JU1422</strain>
    </source>
</reference>
<sequence length="159" mass="17888">MCKFALIIFAVAGIVIGLWLTIGPFITIFIIITILFIMLVCCFVLIRMALGEGRLIWPADTVFVADALLDSTHFGDEEEEEQSHGRIETVETEAEEVMDSKNGKDSEDQSRNENSVTNNFEMVVFTVTNEEEDEKESISKVHDSSVEQFAENSMNLDEN</sequence>
<evidence type="ECO:0000256" key="2">
    <source>
        <dbReference type="SAM" id="Phobius"/>
    </source>
</evidence>
<feature type="compositionally biased region" description="Basic and acidic residues" evidence="1">
    <location>
        <begin position="98"/>
        <end position="111"/>
    </location>
</feature>
<organism evidence="3 4">
    <name type="scientific">Caenorhabditis nigoni</name>
    <dbReference type="NCBI Taxonomy" id="1611254"/>
    <lineage>
        <taxon>Eukaryota</taxon>
        <taxon>Metazoa</taxon>
        <taxon>Ecdysozoa</taxon>
        <taxon>Nematoda</taxon>
        <taxon>Chromadorea</taxon>
        <taxon>Rhabditida</taxon>
        <taxon>Rhabditina</taxon>
        <taxon>Rhabditomorpha</taxon>
        <taxon>Rhabditoidea</taxon>
        <taxon>Rhabditidae</taxon>
        <taxon>Peloderinae</taxon>
        <taxon>Caenorhabditis</taxon>
    </lineage>
</organism>
<feature type="region of interest" description="Disordered" evidence="1">
    <location>
        <begin position="130"/>
        <end position="159"/>
    </location>
</feature>